<sequence length="113" mass="13228">MLKGTVFPLICIATMRLSVMHRESRKEAHDKVVRKLQLTTKDGDRFFEVIHASPNRFLYRDNFRMDSETFDPLFELYQDHIDKSVRDRREVLAVALNWIGTAATCRAQEVLSN</sequence>
<evidence type="ECO:0000313" key="2">
    <source>
        <dbReference type="Proteomes" id="UP000694044"/>
    </source>
</evidence>
<accession>A0A8T1VAS4</accession>
<dbReference type="OrthoDB" id="126214at2759"/>
<reference evidence="1" key="1">
    <citation type="submission" date="2021-02" db="EMBL/GenBank/DDBJ databases">
        <authorList>
            <person name="Palmer J.M."/>
        </authorList>
    </citation>
    <scope>NUCLEOTIDE SEQUENCE</scope>
    <source>
        <strain evidence="1">SCRP734</strain>
    </source>
</reference>
<dbReference type="AlphaFoldDB" id="A0A8T1VAS4"/>
<gene>
    <name evidence="1" type="ORF">PHYPSEUDO_011750</name>
</gene>
<keyword evidence="2" id="KW-1185">Reference proteome</keyword>
<protein>
    <submittedName>
        <fullName evidence="1">Uncharacterized protein</fullName>
    </submittedName>
</protein>
<name>A0A8T1VAS4_9STRA</name>
<dbReference type="EMBL" id="JAGDFM010000535">
    <property type="protein sequence ID" value="KAG7377380.1"/>
    <property type="molecule type" value="Genomic_DNA"/>
</dbReference>
<comment type="caution">
    <text evidence="1">The sequence shown here is derived from an EMBL/GenBank/DDBJ whole genome shotgun (WGS) entry which is preliminary data.</text>
</comment>
<evidence type="ECO:0000313" key="1">
    <source>
        <dbReference type="EMBL" id="KAG7377380.1"/>
    </source>
</evidence>
<dbReference type="Proteomes" id="UP000694044">
    <property type="component" value="Unassembled WGS sequence"/>
</dbReference>
<proteinExistence type="predicted"/>
<organism evidence="1 2">
    <name type="scientific">Phytophthora pseudosyringae</name>
    <dbReference type="NCBI Taxonomy" id="221518"/>
    <lineage>
        <taxon>Eukaryota</taxon>
        <taxon>Sar</taxon>
        <taxon>Stramenopiles</taxon>
        <taxon>Oomycota</taxon>
        <taxon>Peronosporomycetes</taxon>
        <taxon>Peronosporales</taxon>
        <taxon>Peronosporaceae</taxon>
        <taxon>Phytophthora</taxon>
    </lineage>
</organism>